<dbReference type="InterPro" id="IPR013784">
    <property type="entry name" value="Carb-bd-like_fold"/>
</dbReference>
<dbReference type="EMBL" id="CP042806">
    <property type="protein sequence ID" value="QEE31383.1"/>
    <property type="molecule type" value="Genomic_DNA"/>
</dbReference>
<evidence type="ECO:0000313" key="4">
    <source>
        <dbReference type="EMBL" id="QEE31383.1"/>
    </source>
</evidence>
<dbReference type="AlphaFoldDB" id="A0A5B9EGN9"/>
<feature type="domain" description="TonB-dependent transporter Oar-like beta-barrel" evidence="3">
    <location>
        <begin position="245"/>
        <end position="1109"/>
    </location>
</feature>
<organism evidence="4 5">
    <name type="scientific">Terriglobus albidus</name>
    <dbReference type="NCBI Taxonomy" id="1592106"/>
    <lineage>
        <taxon>Bacteria</taxon>
        <taxon>Pseudomonadati</taxon>
        <taxon>Acidobacteriota</taxon>
        <taxon>Terriglobia</taxon>
        <taxon>Terriglobales</taxon>
        <taxon>Acidobacteriaceae</taxon>
        <taxon>Terriglobus</taxon>
    </lineage>
</organism>
<protein>
    <submittedName>
        <fullName evidence="4">TonB-dependent receptor</fullName>
    </submittedName>
</protein>
<dbReference type="PANTHER" id="PTHR30069">
    <property type="entry name" value="TONB-DEPENDENT OUTER MEMBRANE RECEPTOR"/>
    <property type="match status" value="1"/>
</dbReference>
<gene>
    <name evidence="4" type="ORF">FTW19_15725</name>
</gene>
<dbReference type="InterPro" id="IPR037066">
    <property type="entry name" value="Plug_dom_sf"/>
</dbReference>
<dbReference type="GO" id="GO:0044718">
    <property type="term" value="P:siderophore transmembrane transport"/>
    <property type="evidence" value="ECO:0007669"/>
    <property type="project" value="TreeGrafter"/>
</dbReference>
<dbReference type="InterPro" id="IPR057601">
    <property type="entry name" value="Oar-like_b-barrel"/>
</dbReference>
<keyword evidence="5" id="KW-1185">Reference proteome</keyword>
<feature type="signal peptide" evidence="1">
    <location>
        <begin position="1"/>
        <end position="21"/>
    </location>
</feature>
<dbReference type="GO" id="GO:0015344">
    <property type="term" value="F:siderophore uptake transmembrane transporter activity"/>
    <property type="evidence" value="ECO:0007669"/>
    <property type="project" value="TreeGrafter"/>
</dbReference>
<evidence type="ECO:0000259" key="3">
    <source>
        <dbReference type="Pfam" id="PF25183"/>
    </source>
</evidence>
<feature type="chain" id="PRO_5022676589" evidence="1">
    <location>
        <begin position="22"/>
        <end position="1116"/>
    </location>
</feature>
<sequence length="1116" mass="120513">MCFYLLLVVGLVMLSPVVGWAQFENASVLGYVHDGTGAAVAGSAVTLTNQATGVVQTTKTDSDGRYEFVSVPVGSYQIAAEATGFDRTQTDGFRVTVNARQRIDVSLKTGSTSETVNVSAAATLLETETSSRGQVIAEHEIENLPLNGRSYADLALLVPGVRKSLLENQSTSGREASYNVNGQRSAFNNFLLDGLDNNSYGTSNQGFANENIPPSPDAVGEFRVETNNYSAEYGRASGAVINASVRRGTNSFHGRAWEYNRNTNLNAIGPFRPAGNVKPVLIRNQFGGTFGGPILKDKFFFFGDYEGMRQVSKIYTTATVPTMEQRAGQIGVGLVNPLNGTKYTNGVIPTSAFSPLASKVFAALPTVAAASVGSLPSNNMATLPRGFIQDDKGDIRLDYIPTAKTVLFARYSEHRGSIFDPPAITGRAGGNSNGNVHLFNRQVAAGVTYTVTAKQILDARVGIGWNEGGKSPIGVGESSLLAEAGITNGVPTDPQVVRPLNGQVITGFTQLGAQTSNPQFQNPFVVNPKVNYTWLRGLHSLKFGYEFQSIATDINDFNPSYGQDTYNGKFSAAGATDTTGKTVTSSNLHNLADFIFGARNNYQLNNFRIVGLRQKMNFMYVQDDVKVTSKLTVNAGLRYELVTPQYEKDNHLANFDPSSNSLIQASSGSIYNRGLVNTPKTNLGPRLGLSYSADEKTVIRGGFGISYTQFNRAGGENLLVYNGPYIVNASIDQTPIGGTSAAPTYGANLCQNDTQDQTKCFRPTQMGYSTSLVLPAAFDPIKVQSRYIPKNNKTGYVESYHAGIQRQFGKDMLIDLSYVGNHGVHIMLLADYNQARQVTAAEAAGTVPSLQARRPVSNFNTIEVAYGGGTTNYNALQLKFEKRYGSGLYLLNSFTWSRGFDLASGHLETSSNDTSRVNYANSRGDYGPSSYDQPLNNTTSVVYDLPFFKKGGWTKSALGGWQATAINTMTSGLPMNVIYSVNSSYTVSGLVNYRPNKVAGVNPVLSNKTKVSGGAFNYLTSTAFSNPASASNPNPFGNSTRNGVRGPSFYQLDLGMHKAFALWREGSSFDFRAEAFNLFNHANYQTPDTNWSNSTFGQITAAYPARQLQLAAKLIF</sequence>
<evidence type="ECO:0000313" key="5">
    <source>
        <dbReference type="Proteomes" id="UP000321820"/>
    </source>
</evidence>
<dbReference type="InterPro" id="IPR039426">
    <property type="entry name" value="TonB-dep_rcpt-like"/>
</dbReference>
<dbReference type="PANTHER" id="PTHR30069:SF46">
    <property type="entry name" value="OAR PROTEIN"/>
    <property type="match status" value="1"/>
</dbReference>
<proteinExistence type="predicted"/>
<name>A0A5B9EGN9_9BACT</name>
<dbReference type="SUPFAM" id="SSF56935">
    <property type="entry name" value="Porins"/>
    <property type="match status" value="1"/>
</dbReference>
<dbReference type="Pfam" id="PF07715">
    <property type="entry name" value="Plug"/>
    <property type="match status" value="1"/>
</dbReference>
<reference evidence="4 5" key="1">
    <citation type="submission" date="2019-08" db="EMBL/GenBank/DDBJ databases">
        <title>Complete genome sequence of Terriglobus albidus strain ORNL.</title>
        <authorList>
            <person name="Podar M."/>
        </authorList>
    </citation>
    <scope>NUCLEOTIDE SEQUENCE [LARGE SCALE GENOMIC DNA]</scope>
    <source>
        <strain evidence="4 5">ORNL</strain>
    </source>
</reference>
<dbReference type="SUPFAM" id="SSF49452">
    <property type="entry name" value="Starch-binding domain-like"/>
    <property type="match status" value="1"/>
</dbReference>
<feature type="domain" description="TonB-dependent receptor plug" evidence="2">
    <location>
        <begin position="128"/>
        <end position="238"/>
    </location>
</feature>
<evidence type="ECO:0000256" key="1">
    <source>
        <dbReference type="SAM" id="SignalP"/>
    </source>
</evidence>
<keyword evidence="1" id="KW-0732">Signal</keyword>
<dbReference type="KEGG" id="talb:FTW19_15725"/>
<dbReference type="Gene3D" id="2.60.40.1120">
    <property type="entry name" value="Carboxypeptidase-like, regulatory domain"/>
    <property type="match status" value="1"/>
</dbReference>
<keyword evidence="4" id="KW-0675">Receptor</keyword>
<dbReference type="OrthoDB" id="97893at2"/>
<dbReference type="Pfam" id="PF13620">
    <property type="entry name" value="CarboxypepD_reg"/>
    <property type="match status" value="1"/>
</dbReference>
<dbReference type="Gene3D" id="2.170.130.10">
    <property type="entry name" value="TonB-dependent receptor, plug domain"/>
    <property type="match status" value="1"/>
</dbReference>
<dbReference type="GO" id="GO:0030246">
    <property type="term" value="F:carbohydrate binding"/>
    <property type="evidence" value="ECO:0007669"/>
    <property type="project" value="InterPro"/>
</dbReference>
<dbReference type="Proteomes" id="UP000321820">
    <property type="component" value="Chromosome"/>
</dbReference>
<dbReference type="GO" id="GO:0009279">
    <property type="term" value="C:cell outer membrane"/>
    <property type="evidence" value="ECO:0007669"/>
    <property type="project" value="TreeGrafter"/>
</dbReference>
<evidence type="ECO:0000259" key="2">
    <source>
        <dbReference type="Pfam" id="PF07715"/>
    </source>
</evidence>
<dbReference type="InterPro" id="IPR012910">
    <property type="entry name" value="Plug_dom"/>
</dbReference>
<accession>A0A5B9EGN9</accession>
<dbReference type="Pfam" id="PF25183">
    <property type="entry name" value="OMP_b-brl_4"/>
    <property type="match status" value="1"/>
</dbReference>